<evidence type="ECO:0000259" key="2">
    <source>
        <dbReference type="PROSITE" id="PS50181"/>
    </source>
</evidence>
<dbReference type="Gene3D" id="1.20.1280.50">
    <property type="match status" value="1"/>
</dbReference>
<dbReference type="PROSITE" id="PS50181">
    <property type="entry name" value="FBOX"/>
    <property type="match status" value="1"/>
</dbReference>
<accession>A0ABR1ASE2</accession>
<evidence type="ECO:0000313" key="3">
    <source>
        <dbReference type="EMBL" id="KAK6626831.1"/>
    </source>
</evidence>
<name>A0ABR1ASE2_POLSC</name>
<dbReference type="EMBL" id="JAWJWF010000045">
    <property type="protein sequence ID" value="KAK6626831.1"/>
    <property type="molecule type" value="Genomic_DNA"/>
</dbReference>
<evidence type="ECO:0000313" key="4">
    <source>
        <dbReference type="Proteomes" id="UP001359485"/>
    </source>
</evidence>
<sequence>MENLFACFFAMSSMFYDNWSDNFDIIGSVPYEVAVIILRKLDPKSLLTAIRVSKRWLDIVKSDRVLSQTVRDEFARQRREKFKMDMFLSKCVSDHIGFLSKSSKSAKPYEVKQKRKRNFEATKSVKGTEGAPTKKLRTWVSSVSSSSKSVSLRKFR</sequence>
<dbReference type="Proteomes" id="UP001359485">
    <property type="component" value="Unassembled WGS sequence"/>
</dbReference>
<comment type="caution">
    <text evidence="3">The sequence shown here is derived from an EMBL/GenBank/DDBJ whole genome shotgun (WGS) entry which is preliminary data.</text>
</comment>
<protein>
    <recommendedName>
        <fullName evidence="2">F-box domain-containing protein</fullName>
    </recommendedName>
</protein>
<gene>
    <name evidence="3" type="ORF">RUM44_009308</name>
</gene>
<dbReference type="SUPFAM" id="SSF81383">
    <property type="entry name" value="F-box domain"/>
    <property type="match status" value="1"/>
</dbReference>
<dbReference type="Pfam" id="PF00646">
    <property type="entry name" value="F-box"/>
    <property type="match status" value="1"/>
</dbReference>
<reference evidence="3 4" key="1">
    <citation type="submission" date="2023-09" db="EMBL/GenBank/DDBJ databases">
        <title>Genomes of two closely related lineages of the louse Polyplax serrata with different host specificities.</title>
        <authorList>
            <person name="Martinu J."/>
            <person name="Tarabai H."/>
            <person name="Stefka J."/>
            <person name="Hypsa V."/>
        </authorList>
    </citation>
    <scope>NUCLEOTIDE SEQUENCE [LARGE SCALE GENOMIC DNA]</scope>
    <source>
        <strain evidence="3">98ZLc_SE</strain>
    </source>
</reference>
<organism evidence="3 4">
    <name type="scientific">Polyplax serrata</name>
    <name type="common">Common mouse louse</name>
    <dbReference type="NCBI Taxonomy" id="468196"/>
    <lineage>
        <taxon>Eukaryota</taxon>
        <taxon>Metazoa</taxon>
        <taxon>Ecdysozoa</taxon>
        <taxon>Arthropoda</taxon>
        <taxon>Hexapoda</taxon>
        <taxon>Insecta</taxon>
        <taxon>Pterygota</taxon>
        <taxon>Neoptera</taxon>
        <taxon>Paraneoptera</taxon>
        <taxon>Psocodea</taxon>
        <taxon>Troctomorpha</taxon>
        <taxon>Phthiraptera</taxon>
        <taxon>Anoplura</taxon>
        <taxon>Polyplacidae</taxon>
        <taxon>Polyplax</taxon>
    </lineage>
</organism>
<proteinExistence type="predicted"/>
<keyword evidence="4" id="KW-1185">Reference proteome</keyword>
<dbReference type="InterPro" id="IPR001810">
    <property type="entry name" value="F-box_dom"/>
</dbReference>
<dbReference type="InterPro" id="IPR036047">
    <property type="entry name" value="F-box-like_dom_sf"/>
</dbReference>
<feature type="domain" description="F-box" evidence="2">
    <location>
        <begin position="23"/>
        <end position="69"/>
    </location>
</feature>
<dbReference type="SMART" id="SM00256">
    <property type="entry name" value="FBOX"/>
    <property type="match status" value="1"/>
</dbReference>
<evidence type="ECO:0000256" key="1">
    <source>
        <dbReference type="SAM" id="MobiDB-lite"/>
    </source>
</evidence>
<feature type="region of interest" description="Disordered" evidence="1">
    <location>
        <begin position="103"/>
        <end position="134"/>
    </location>
</feature>